<dbReference type="InterPro" id="IPR000760">
    <property type="entry name" value="Inositol_monophosphatase-like"/>
</dbReference>
<dbReference type="PANTHER" id="PTHR43028:SF5">
    <property type="entry name" value="3'(2'),5'-BISPHOSPHATE NUCLEOTIDASE 1"/>
    <property type="match status" value="1"/>
</dbReference>
<comment type="catalytic activity">
    <reaction evidence="1">
        <text>a myo-inositol phosphate + H2O = myo-inositol + phosphate</text>
        <dbReference type="Rhea" id="RHEA:24056"/>
        <dbReference type="ChEBI" id="CHEBI:15377"/>
        <dbReference type="ChEBI" id="CHEBI:17268"/>
        <dbReference type="ChEBI" id="CHEBI:43474"/>
        <dbReference type="ChEBI" id="CHEBI:84139"/>
        <dbReference type="EC" id="3.1.3.25"/>
    </reaction>
</comment>
<dbReference type="InterPro" id="IPR020550">
    <property type="entry name" value="Inositol_monophosphatase_CS"/>
</dbReference>
<dbReference type="Gene3D" id="3.40.190.80">
    <property type="match status" value="1"/>
</dbReference>
<dbReference type="Proteomes" id="UP001285352">
    <property type="component" value="Unassembled WGS sequence"/>
</dbReference>
<dbReference type="PRINTS" id="PR00377">
    <property type="entry name" value="IMPHPHTASES"/>
</dbReference>
<organism evidence="3 4">
    <name type="scientific">Lentzea sokolovensis</name>
    <dbReference type="NCBI Taxonomy" id="3095429"/>
    <lineage>
        <taxon>Bacteria</taxon>
        <taxon>Bacillati</taxon>
        <taxon>Actinomycetota</taxon>
        <taxon>Actinomycetes</taxon>
        <taxon>Pseudonocardiales</taxon>
        <taxon>Pseudonocardiaceae</taxon>
        <taxon>Lentzea</taxon>
    </lineage>
</organism>
<gene>
    <name evidence="3" type="ORF">SK854_44480</name>
</gene>
<sequence>MDDHALASSLASTARNLLARLRSDGVAGPELGREGDRQAHDLLVGLLERHRPDDAVLSEEGDPVPPGARSGRLWIIDPLDGTREYCDRRDDWAVHVALAERGELTAGAVALSSGDTHSTASPVPLPAPADRRLRVAVSRSHRPPLVDELAGVLDVQPVPMGSAGVKAVAVCTGRVDAYVHAGGQYQWDSAAPVAVALAAGAHASRLDGTPLDYRSSDPRTEDLLVCRPEVAPALLDALAGLRSSARG</sequence>
<dbReference type="EMBL" id="JAXAVU010000017">
    <property type="protein sequence ID" value="MDX8149245.1"/>
    <property type="molecule type" value="Genomic_DNA"/>
</dbReference>
<dbReference type="PROSITE" id="PS00630">
    <property type="entry name" value="IMP_2"/>
    <property type="match status" value="1"/>
</dbReference>
<comment type="caution">
    <text evidence="3">The sequence shown here is derived from an EMBL/GenBank/DDBJ whole genome shotgun (WGS) entry which is preliminary data.</text>
</comment>
<evidence type="ECO:0000313" key="4">
    <source>
        <dbReference type="Proteomes" id="UP001285352"/>
    </source>
</evidence>
<dbReference type="Pfam" id="PF00459">
    <property type="entry name" value="Inositol_P"/>
    <property type="match status" value="1"/>
</dbReference>
<dbReference type="InterPro" id="IPR050725">
    <property type="entry name" value="CysQ/Inositol_MonoPase"/>
</dbReference>
<accession>A0ABU4VBS3</accession>
<dbReference type="PANTHER" id="PTHR43028">
    <property type="entry name" value="3'(2'),5'-BISPHOSPHATE NUCLEOTIDASE 1"/>
    <property type="match status" value="1"/>
</dbReference>
<evidence type="ECO:0000256" key="2">
    <source>
        <dbReference type="ARBA" id="ARBA00013106"/>
    </source>
</evidence>
<dbReference type="RefSeq" id="WP_319981227.1">
    <property type="nucleotide sequence ID" value="NZ_JAXAVU010000017.1"/>
</dbReference>
<keyword evidence="4" id="KW-1185">Reference proteome</keyword>
<protein>
    <recommendedName>
        <fullName evidence="2">inositol-phosphate phosphatase</fullName>
        <ecNumber evidence="2">3.1.3.25</ecNumber>
    </recommendedName>
</protein>
<name>A0ABU4VBS3_9PSEU</name>
<evidence type="ECO:0000256" key="1">
    <source>
        <dbReference type="ARBA" id="ARBA00001033"/>
    </source>
</evidence>
<dbReference type="EC" id="3.1.3.25" evidence="2"/>
<dbReference type="SUPFAM" id="SSF56655">
    <property type="entry name" value="Carbohydrate phosphatase"/>
    <property type="match status" value="1"/>
</dbReference>
<evidence type="ECO:0000313" key="3">
    <source>
        <dbReference type="EMBL" id="MDX8149245.1"/>
    </source>
</evidence>
<proteinExistence type="predicted"/>
<dbReference type="Gene3D" id="3.30.540.10">
    <property type="entry name" value="Fructose-1,6-Bisphosphatase, subunit A, domain 1"/>
    <property type="match status" value="1"/>
</dbReference>
<reference evidence="3 4" key="1">
    <citation type="submission" date="2023-11" db="EMBL/GenBank/DDBJ databases">
        <title>Lentzea sokolovensis, sp. nov., Lentzea kristufkii, sp. nov., and Lentzea miocenensis, sp. nov., rare actinobacteria from Sokolov Coal Basin, Miocene lacustrine sediment, Czech Republic.</title>
        <authorList>
            <person name="Lara A."/>
            <person name="Kotroba L."/>
            <person name="Nouioui I."/>
            <person name="Neumann-Schaal M."/>
            <person name="Mast Y."/>
            <person name="Chronakova A."/>
        </authorList>
    </citation>
    <scope>NUCLEOTIDE SEQUENCE [LARGE SCALE GENOMIC DNA]</scope>
    <source>
        <strain evidence="3 4">BCCO 10_0061</strain>
    </source>
</reference>